<evidence type="ECO:0000259" key="9">
    <source>
        <dbReference type="Pfam" id="PF02366"/>
    </source>
</evidence>
<evidence type="ECO:0000256" key="1">
    <source>
        <dbReference type="ARBA" id="ARBA00004651"/>
    </source>
</evidence>
<comment type="caution">
    <text evidence="10">The sequence shown here is derived from an EMBL/GenBank/DDBJ whole genome shotgun (WGS) entry which is preliminary data.</text>
</comment>
<keyword evidence="6 8" id="KW-1133">Transmembrane helix</keyword>
<evidence type="ECO:0000256" key="4">
    <source>
        <dbReference type="ARBA" id="ARBA00022679"/>
    </source>
</evidence>
<dbReference type="GO" id="GO:0005886">
    <property type="term" value="C:plasma membrane"/>
    <property type="evidence" value="ECO:0007669"/>
    <property type="project" value="UniProtKB-SubCell"/>
</dbReference>
<dbReference type="PANTHER" id="PTHR33908:SF3">
    <property type="entry name" value="UNDECAPRENYL PHOSPHATE-ALPHA-4-AMINO-4-DEOXY-L-ARABINOSE ARABINOSYL TRANSFERASE"/>
    <property type="match status" value="1"/>
</dbReference>
<evidence type="ECO:0000256" key="2">
    <source>
        <dbReference type="ARBA" id="ARBA00022475"/>
    </source>
</evidence>
<dbReference type="AlphaFoldDB" id="A0A6B2R0L7"/>
<feature type="transmembrane region" description="Helical" evidence="8">
    <location>
        <begin position="176"/>
        <end position="208"/>
    </location>
</feature>
<dbReference type="Pfam" id="PF02366">
    <property type="entry name" value="PMT"/>
    <property type="match status" value="1"/>
</dbReference>
<evidence type="ECO:0000256" key="6">
    <source>
        <dbReference type="ARBA" id="ARBA00022989"/>
    </source>
</evidence>
<organism evidence="10">
    <name type="scientific">Sheuella amnicola</name>
    <dbReference type="NCBI Taxonomy" id="2707330"/>
    <lineage>
        <taxon>Bacteria</taxon>
        <taxon>Pseudomonadati</taxon>
        <taxon>Pseudomonadota</taxon>
        <taxon>Betaproteobacteria</taxon>
        <taxon>Burkholderiales</taxon>
        <taxon>Alcaligenaceae</taxon>
        <taxon>Sheuella</taxon>
    </lineage>
</organism>
<dbReference type="GO" id="GO:0000030">
    <property type="term" value="F:mannosyltransferase activity"/>
    <property type="evidence" value="ECO:0007669"/>
    <property type="project" value="InterPro"/>
</dbReference>
<comment type="subcellular location">
    <subcellularLocation>
        <location evidence="1">Cell membrane</location>
        <topology evidence="1">Multi-pass membrane protein</topology>
    </subcellularLocation>
</comment>
<accession>A0A6B2R0L7</accession>
<feature type="transmembrane region" description="Helical" evidence="8">
    <location>
        <begin position="94"/>
        <end position="113"/>
    </location>
</feature>
<feature type="transmembrane region" description="Helical" evidence="8">
    <location>
        <begin position="119"/>
        <end position="137"/>
    </location>
</feature>
<feature type="transmembrane region" description="Helical" evidence="8">
    <location>
        <begin position="17"/>
        <end position="35"/>
    </location>
</feature>
<evidence type="ECO:0000313" key="10">
    <source>
        <dbReference type="EMBL" id="NDY83861.1"/>
    </source>
</evidence>
<keyword evidence="3" id="KW-0328">Glycosyltransferase</keyword>
<keyword evidence="7 8" id="KW-0472">Membrane</keyword>
<sequence length="522" mass="59490">MNKLLCRLWGFALQPRAIPWVVLGSGFWLGFLAWVRQLHLPDEGRYVGVAYDMLRSDSFWVPLLNGMPYFHKPPLFYWLNEIAFMVFGVHEWSARLPSVLAAWFSALALYFFMRKHRGVEQATLALVVLVTMPYFYGGAQYANLDMLVAGMISLTVIAGAEAVLRSLAGEPYRMMSLGAAACAALAVLSKGLIGLVLPGGVLFFWLVLTGRWRKLGVLLWPAAILMFLVVAVPWFWYMQHKFPDFFDYYFVHQQFERFVGQSFNNPQPIWFYAPVLLGMTLPWSFVLPWLFKPDFWKKDGSELKFLMLIWILIITVFFSIPASKLIGYTLPALAPMAALIAEVLYRGIHGAKGSTTMRLIGGFVVASVIVCLISIGIFRFIQSDSAQETGQRISAEFKPEDTMVYLMNYPFDLAFYADSKKPAWVVENWPGLTKRDNWRNELADAAQFDPVTGKQTLINIDGLLPGMCKTDNQVFWIRGDHQMPIYWDILKEREPFFVQQNQGTTWKIVTDAKFKSKFCPAG</sequence>
<proteinExistence type="predicted"/>
<feature type="transmembrane region" description="Helical" evidence="8">
    <location>
        <begin position="269"/>
        <end position="291"/>
    </location>
</feature>
<dbReference type="EMBL" id="JAAGRN010000007">
    <property type="protein sequence ID" value="NDY83861.1"/>
    <property type="molecule type" value="Genomic_DNA"/>
</dbReference>
<dbReference type="InterPro" id="IPR050297">
    <property type="entry name" value="LipidA_mod_glycosyltrf_83"/>
</dbReference>
<gene>
    <name evidence="10" type="ORF">G3I67_11515</name>
</gene>
<feature type="domain" description="ArnT-like N-terminal" evidence="9">
    <location>
        <begin position="45"/>
        <end position="249"/>
    </location>
</feature>
<keyword evidence="4 10" id="KW-0808">Transferase</keyword>
<reference evidence="10" key="1">
    <citation type="submission" date="2020-02" db="EMBL/GenBank/DDBJ databases">
        <authorList>
            <person name="Chen W.-M."/>
        </authorList>
    </citation>
    <scope>NUCLEOTIDE SEQUENCE</scope>
    <source>
        <strain evidence="10">NBD-18</strain>
    </source>
</reference>
<dbReference type="GO" id="GO:0010041">
    <property type="term" value="P:response to iron(III) ion"/>
    <property type="evidence" value="ECO:0007669"/>
    <property type="project" value="TreeGrafter"/>
</dbReference>
<feature type="transmembrane region" description="Helical" evidence="8">
    <location>
        <begin position="357"/>
        <end position="381"/>
    </location>
</feature>
<keyword evidence="5 8" id="KW-0812">Transmembrane</keyword>
<dbReference type="PANTHER" id="PTHR33908">
    <property type="entry name" value="MANNOSYLTRANSFERASE YKCB-RELATED"/>
    <property type="match status" value="1"/>
</dbReference>
<evidence type="ECO:0000256" key="8">
    <source>
        <dbReference type="SAM" id="Phobius"/>
    </source>
</evidence>
<feature type="transmembrane region" description="Helical" evidence="8">
    <location>
        <begin position="215"/>
        <end position="237"/>
    </location>
</feature>
<feature type="transmembrane region" description="Helical" evidence="8">
    <location>
        <begin position="326"/>
        <end position="345"/>
    </location>
</feature>
<dbReference type="GO" id="GO:0009103">
    <property type="term" value="P:lipopolysaccharide biosynthetic process"/>
    <property type="evidence" value="ECO:0007669"/>
    <property type="project" value="UniProtKB-ARBA"/>
</dbReference>
<evidence type="ECO:0000256" key="7">
    <source>
        <dbReference type="ARBA" id="ARBA00023136"/>
    </source>
</evidence>
<feature type="transmembrane region" description="Helical" evidence="8">
    <location>
        <begin position="303"/>
        <end position="320"/>
    </location>
</feature>
<keyword evidence="2" id="KW-1003">Cell membrane</keyword>
<evidence type="ECO:0000256" key="5">
    <source>
        <dbReference type="ARBA" id="ARBA00022692"/>
    </source>
</evidence>
<dbReference type="RefSeq" id="WP_163655474.1">
    <property type="nucleotide sequence ID" value="NZ_JAAGRN010000007.1"/>
</dbReference>
<dbReference type="GO" id="GO:0006493">
    <property type="term" value="P:protein O-linked glycosylation"/>
    <property type="evidence" value="ECO:0007669"/>
    <property type="project" value="InterPro"/>
</dbReference>
<dbReference type="InterPro" id="IPR003342">
    <property type="entry name" value="ArnT-like_N"/>
</dbReference>
<evidence type="ECO:0000256" key="3">
    <source>
        <dbReference type="ARBA" id="ARBA00022676"/>
    </source>
</evidence>
<protein>
    <submittedName>
        <fullName evidence="10">Glycosyltransferase family 39 protein</fullName>
    </submittedName>
</protein>
<dbReference type="GO" id="GO:0016763">
    <property type="term" value="F:pentosyltransferase activity"/>
    <property type="evidence" value="ECO:0007669"/>
    <property type="project" value="TreeGrafter"/>
</dbReference>
<name>A0A6B2R0L7_9BURK</name>